<name>A0ABR2TPT4_9ROSI</name>
<evidence type="ECO:0000256" key="13">
    <source>
        <dbReference type="PROSITE-ProRule" id="PRU01391"/>
    </source>
</evidence>
<evidence type="ECO:0000256" key="6">
    <source>
        <dbReference type="ARBA" id="ARBA00022786"/>
    </source>
</evidence>
<dbReference type="PROSITE" id="PS52046">
    <property type="entry name" value="ZF_C2HC_NPR"/>
    <property type="match status" value="1"/>
</dbReference>
<feature type="region of interest" description="Disordered" evidence="14">
    <location>
        <begin position="1"/>
        <end position="39"/>
    </location>
</feature>
<feature type="domain" description="BTB" evidence="15">
    <location>
        <begin position="61"/>
        <end position="135"/>
    </location>
</feature>
<dbReference type="SMART" id="SM00225">
    <property type="entry name" value="BTB"/>
    <property type="match status" value="1"/>
</dbReference>
<feature type="repeat" description="ANK" evidence="12">
    <location>
        <begin position="321"/>
        <end position="353"/>
    </location>
</feature>
<dbReference type="PROSITE" id="PS50088">
    <property type="entry name" value="ANK_REPEAT"/>
    <property type="match status" value="1"/>
</dbReference>
<evidence type="ECO:0000256" key="10">
    <source>
        <dbReference type="ARBA" id="ARBA00023242"/>
    </source>
</evidence>
<dbReference type="InterPro" id="IPR024228">
    <property type="entry name" value="NPR_central_dom"/>
</dbReference>
<keyword evidence="7" id="KW-0611">Plant defense</keyword>
<evidence type="ECO:0000256" key="8">
    <source>
        <dbReference type="ARBA" id="ARBA00022833"/>
    </source>
</evidence>
<sequence length="603" mass="67945">MEYGNEISSSLTFSSSPYPSNGSGSVNHPMENGSDPENLSLSRLSAGLETLLVNEEYESYNDAEIVVEGNVAVGVNRCILAARSPYFHQLFRQQLEGGRRPKYELSEMLPYGRVGHEAFTVVLQYLYTGRIKASPREVSTCVDEACCHGACGPLVNYALELMFASATFQIKELVLLVQRHLLNIVEKALVEDVIPILVAAFHYHLDQLLSACVERVAKSDLDNVCLEKELPPDVYAKIRSLRVESEPLTTESDSVVEKQIRKIHKALDSDDVELLKLLLNESNVTLDEACALHYAAAYCDPKVVNEILSLGLANVDLMNRRGFTPLHVAARRREPLVLVALLNKGAGVTKTTSDGRTAINICRRLTRAKDYNENKKQGEPSNKDRLCINVLETKMQSSESEDLGVPSQVITYDLHMKLDYYENRVSFARLLYPAEAKVAMEIADADTNTSKVDSNESSTTHTTSLHLRLLTLFKTVETGRRYFPHCAQVLDKFLVDDMLDPCLFEEGSLEEQRMKKRRLTELKEELLEAFYKDKADRKKHNQRPVLSPSSSSSSSSSFKLRRNPLLRWFPPRKGKKRLLFSTPLQRYQTLAFLLLGELLLVIH</sequence>
<keyword evidence="18" id="KW-1185">Reference proteome</keyword>
<feature type="compositionally biased region" description="Low complexity" evidence="14">
    <location>
        <begin position="8"/>
        <end position="25"/>
    </location>
</feature>
<evidence type="ECO:0000256" key="9">
    <source>
        <dbReference type="ARBA" id="ARBA00023043"/>
    </source>
</evidence>
<evidence type="ECO:0000256" key="11">
    <source>
        <dbReference type="ARBA" id="ARBA00044947"/>
    </source>
</evidence>
<keyword evidence="8" id="KW-0862">Zinc</keyword>
<evidence type="ECO:0000256" key="14">
    <source>
        <dbReference type="SAM" id="MobiDB-lite"/>
    </source>
</evidence>
<dbReference type="Pfam" id="PF12313">
    <property type="entry name" value="NPR1_like_C"/>
    <property type="match status" value="1"/>
</dbReference>
<keyword evidence="3" id="KW-0479">Metal-binding</keyword>
<dbReference type="Pfam" id="PF11900">
    <property type="entry name" value="DUF3420"/>
    <property type="match status" value="1"/>
</dbReference>
<dbReference type="Proteomes" id="UP001396334">
    <property type="component" value="Unassembled WGS sequence"/>
</dbReference>
<organism evidence="17 18">
    <name type="scientific">Hibiscus sabdariffa</name>
    <name type="common">roselle</name>
    <dbReference type="NCBI Taxonomy" id="183260"/>
    <lineage>
        <taxon>Eukaryota</taxon>
        <taxon>Viridiplantae</taxon>
        <taxon>Streptophyta</taxon>
        <taxon>Embryophyta</taxon>
        <taxon>Tracheophyta</taxon>
        <taxon>Spermatophyta</taxon>
        <taxon>Magnoliopsida</taxon>
        <taxon>eudicotyledons</taxon>
        <taxon>Gunneridae</taxon>
        <taxon>Pentapetalae</taxon>
        <taxon>rosids</taxon>
        <taxon>malvids</taxon>
        <taxon>Malvales</taxon>
        <taxon>Malvaceae</taxon>
        <taxon>Malvoideae</taxon>
        <taxon>Hibiscus</taxon>
    </lineage>
</organism>
<evidence type="ECO:0000259" key="16">
    <source>
        <dbReference type="PROSITE" id="PS52046"/>
    </source>
</evidence>
<dbReference type="InterPro" id="IPR021094">
    <property type="entry name" value="NPR1/NIM1-like_C"/>
</dbReference>
<dbReference type="Pfam" id="PF00023">
    <property type="entry name" value="Ank"/>
    <property type="match status" value="2"/>
</dbReference>
<dbReference type="InterPro" id="IPR002110">
    <property type="entry name" value="Ankyrin_rpt"/>
</dbReference>
<comment type="subcellular location">
    <subcellularLocation>
        <location evidence="1">Nucleus</location>
    </subcellularLocation>
</comment>
<evidence type="ECO:0000256" key="5">
    <source>
        <dbReference type="ARBA" id="ARBA00022771"/>
    </source>
</evidence>
<dbReference type="InterPro" id="IPR011333">
    <property type="entry name" value="SKP1/BTB/POZ_sf"/>
</dbReference>
<dbReference type="InterPro" id="IPR057250">
    <property type="entry name" value="Znf_C2HC_NPR-type"/>
</dbReference>
<dbReference type="SMART" id="SM00248">
    <property type="entry name" value="ANK"/>
    <property type="match status" value="2"/>
</dbReference>
<feature type="compositionally biased region" description="Low complexity" evidence="14">
    <location>
        <begin position="547"/>
        <end position="557"/>
    </location>
</feature>
<dbReference type="PROSITE" id="PS50097">
    <property type="entry name" value="BTB"/>
    <property type="match status" value="1"/>
</dbReference>
<comment type="similarity">
    <text evidence="11">Belongs to the plant 'ANKYRIN-BTB/POZ' family. 'NPR1-like' subfamily.</text>
</comment>
<keyword evidence="6" id="KW-0833">Ubl conjugation pathway</keyword>
<comment type="pathway">
    <text evidence="2">Protein modification; protein ubiquitination.</text>
</comment>
<feature type="domain" description="C2HC NPR-type" evidence="16">
    <location>
        <begin position="138"/>
        <end position="152"/>
    </location>
</feature>
<evidence type="ECO:0000256" key="2">
    <source>
        <dbReference type="ARBA" id="ARBA00004906"/>
    </source>
</evidence>
<dbReference type="SUPFAM" id="SSF48403">
    <property type="entry name" value="Ankyrin repeat"/>
    <property type="match status" value="1"/>
</dbReference>
<feature type="region of interest" description="Disordered" evidence="14">
    <location>
        <begin position="536"/>
        <end position="558"/>
    </location>
</feature>
<evidence type="ECO:0000256" key="7">
    <source>
        <dbReference type="ARBA" id="ARBA00022821"/>
    </source>
</evidence>
<dbReference type="InterPro" id="IPR044292">
    <property type="entry name" value="NPR"/>
</dbReference>
<dbReference type="PANTHER" id="PTHR46475">
    <property type="entry name" value="REGULATORY PROTEIN NPR3"/>
    <property type="match status" value="1"/>
</dbReference>
<protein>
    <submittedName>
        <fullName evidence="17">Uncharacterized protein</fullName>
    </submittedName>
</protein>
<evidence type="ECO:0000259" key="15">
    <source>
        <dbReference type="PROSITE" id="PS50097"/>
    </source>
</evidence>
<evidence type="ECO:0000256" key="3">
    <source>
        <dbReference type="ARBA" id="ARBA00022723"/>
    </source>
</evidence>
<comment type="caution">
    <text evidence="17">The sequence shown here is derived from an EMBL/GenBank/DDBJ whole genome shotgun (WGS) entry which is preliminary data.</text>
</comment>
<dbReference type="PANTHER" id="PTHR46475:SF7">
    <property type="entry name" value="REGULATORY PROTEIN, PUTATIVE-RELATED"/>
    <property type="match status" value="1"/>
</dbReference>
<evidence type="ECO:0000256" key="12">
    <source>
        <dbReference type="PROSITE-ProRule" id="PRU00023"/>
    </source>
</evidence>
<dbReference type="PROSITE" id="PS50297">
    <property type="entry name" value="ANK_REP_REGION"/>
    <property type="match status" value="1"/>
</dbReference>
<keyword evidence="5 13" id="KW-0863">Zinc-finger</keyword>
<dbReference type="SUPFAM" id="SSF54695">
    <property type="entry name" value="POZ domain"/>
    <property type="match status" value="1"/>
</dbReference>
<evidence type="ECO:0000313" key="18">
    <source>
        <dbReference type="Proteomes" id="UP001396334"/>
    </source>
</evidence>
<evidence type="ECO:0000256" key="1">
    <source>
        <dbReference type="ARBA" id="ARBA00004123"/>
    </source>
</evidence>
<accession>A0ABR2TPT4</accession>
<proteinExistence type="inferred from homology"/>
<feature type="modified residue" description="S-nitrosocysteine" evidence="13">
    <location>
        <position position="147"/>
    </location>
</feature>
<dbReference type="InterPro" id="IPR000210">
    <property type="entry name" value="BTB/POZ_dom"/>
</dbReference>
<dbReference type="Gene3D" id="3.30.710.10">
    <property type="entry name" value="Potassium Channel Kv1.1, Chain A"/>
    <property type="match status" value="1"/>
</dbReference>
<keyword evidence="10" id="KW-0539">Nucleus</keyword>
<dbReference type="EMBL" id="JBBPBN010000004">
    <property type="protein sequence ID" value="KAK9039419.1"/>
    <property type="molecule type" value="Genomic_DNA"/>
</dbReference>
<reference evidence="17 18" key="1">
    <citation type="journal article" date="2024" name="G3 (Bethesda)">
        <title>Genome assembly of Hibiscus sabdariffa L. provides insights into metabolisms of medicinal natural products.</title>
        <authorList>
            <person name="Kim T."/>
        </authorList>
    </citation>
    <scope>NUCLEOTIDE SEQUENCE [LARGE SCALE GENOMIC DNA]</scope>
    <source>
        <strain evidence="17">TK-2024</strain>
        <tissue evidence="17">Old leaves</tissue>
    </source>
</reference>
<dbReference type="Gene3D" id="1.25.40.20">
    <property type="entry name" value="Ankyrin repeat-containing domain"/>
    <property type="match status" value="1"/>
</dbReference>
<dbReference type="CDD" id="cd18310">
    <property type="entry name" value="BTB_POZ_NPR_plant"/>
    <property type="match status" value="1"/>
</dbReference>
<keyword evidence="9 12" id="KW-0040">ANK repeat</keyword>
<dbReference type="Pfam" id="PF00651">
    <property type="entry name" value="BTB"/>
    <property type="match status" value="1"/>
</dbReference>
<dbReference type="InterPro" id="IPR036770">
    <property type="entry name" value="Ankyrin_rpt-contain_sf"/>
</dbReference>
<evidence type="ECO:0000256" key="4">
    <source>
        <dbReference type="ARBA" id="ARBA00022737"/>
    </source>
</evidence>
<gene>
    <name evidence="17" type="ORF">V6N11_014620</name>
</gene>
<keyword evidence="4" id="KW-0677">Repeat</keyword>
<evidence type="ECO:0000313" key="17">
    <source>
        <dbReference type="EMBL" id="KAK9039419.1"/>
    </source>
</evidence>